<dbReference type="SUPFAM" id="SSF51905">
    <property type="entry name" value="FAD/NAD(P)-binding domain"/>
    <property type="match status" value="1"/>
</dbReference>
<sequence length="360" mass="40567">MSPSSGFKVIITGGGIAGLTLAILLEKFNIDYVLLEAHDDISPPVGASIGLMPNGLLILDQIGCYDAVRVVAQAGEFDNLHIRAKDGKSMKRTEHMFSHMEKRHGYPMIFFDRQWLLQVLYSQIKHKDRVVLQSQVKRIDCAESGVKVSTRDGQSYSGTMVIGADGIHSVVRGEMSRIAAEARPGYFPAGEEDRVPCYYQCSFGIAHKVPNWPEREQSFTTGDQKAFLVTSGPDERVYWFLFVKLPEAKYGKDIPKYTKEDEALFVKQHQALPITEALTFGQLYHKRLTSALTPLHEVVFEKWFYNRMLLIGDSAHKVRFTPEYRPATNNVQAKSDRRDGSQRCNGIGRRVHKRAVGEEG</sequence>
<accession>A0ABR1I2R0</accession>
<evidence type="ECO:0000313" key="13">
    <source>
        <dbReference type="Proteomes" id="UP001498421"/>
    </source>
</evidence>
<dbReference type="Proteomes" id="UP001498421">
    <property type="component" value="Unassembled WGS sequence"/>
</dbReference>
<dbReference type="PANTHER" id="PTHR47356:SF2">
    <property type="entry name" value="FAD-BINDING DOMAIN-CONTAINING PROTEIN-RELATED"/>
    <property type="match status" value="1"/>
</dbReference>
<keyword evidence="13" id="KW-1185">Reference proteome</keyword>
<comment type="subcellular location">
    <subcellularLocation>
        <location evidence="2">Membrane</location>
    </subcellularLocation>
</comment>
<proteinExistence type="inferred from homology"/>
<gene>
    <name evidence="12" type="ORF">QQZ08_006232</name>
</gene>
<evidence type="ECO:0000256" key="3">
    <source>
        <dbReference type="ARBA" id="ARBA00007992"/>
    </source>
</evidence>
<name>A0ABR1I2R0_9HYPO</name>
<evidence type="ECO:0000256" key="5">
    <source>
        <dbReference type="ARBA" id="ARBA00022692"/>
    </source>
</evidence>
<dbReference type="PRINTS" id="PR00420">
    <property type="entry name" value="RNGMNOXGNASE"/>
</dbReference>
<evidence type="ECO:0000256" key="9">
    <source>
        <dbReference type="ARBA" id="ARBA00023033"/>
    </source>
</evidence>
<evidence type="ECO:0000256" key="4">
    <source>
        <dbReference type="ARBA" id="ARBA00022630"/>
    </source>
</evidence>
<evidence type="ECO:0000259" key="11">
    <source>
        <dbReference type="Pfam" id="PF01494"/>
    </source>
</evidence>
<keyword evidence="6" id="KW-0274">FAD</keyword>
<evidence type="ECO:0000256" key="8">
    <source>
        <dbReference type="ARBA" id="ARBA00023002"/>
    </source>
</evidence>
<dbReference type="EMBL" id="JAZAVK010000055">
    <property type="protein sequence ID" value="KAK7427295.1"/>
    <property type="molecule type" value="Genomic_DNA"/>
</dbReference>
<evidence type="ECO:0000256" key="10">
    <source>
        <dbReference type="ARBA" id="ARBA00023136"/>
    </source>
</evidence>
<comment type="similarity">
    <text evidence="3">Belongs to the paxM FAD-dependent monooxygenase family.</text>
</comment>
<evidence type="ECO:0000256" key="1">
    <source>
        <dbReference type="ARBA" id="ARBA00001974"/>
    </source>
</evidence>
<keyword evidence="8" id="KW-0560">Oxidoreductase</keyword>
<dbReference type="InterPro" id="IPR050562">
    <property type="entry name" value="FAD_mOase_fung"/>
</dbReference>
<evidence type="ECO:0000256" key="7">
    <source>
        <dbReference type="ARBA" id="ARBA00022989"/>
    </source>
</evidence>
<keyword evidence="10" id="KW-0472">Membrane</keyword>
<comment type="cofactor">
    <cofactor evidence="1">
        <name>FAD</name>
        <dbReference type="ChEBI" id="CHEBI:57692"/>
    </cofactor>
</comment>
<dbReference type="InterPro" id="IPR036188">
    <property type="entry name" value="FAD/NAD-bd_sf"/>
</dbReference>
<dbReference type="Pfam" id="PF01494">
    <property type="entry name" value="FAD_binding_3"/>
    <property type="match status" value="1"/>
</dbReference>
<keyword evidence="7" id="KW-1133">Transmembrane helix</keyword>
<keyword evidence="5" id="KW-0812">Transmembrane</keyword>
<evidence type="ECO:0000256" key="6">
    <source>
        <dbReference type="ARBA" id="ARBA00022827"/>
    </source>
</evidence>
<keyword evidence="4" id="KW-0285">Flavoprotein</keyword>
<dbReference type="Gene3D" id="3.50.50.60">
    <property type="entry name" value="FAD/NAD(P)-binding domain"/>
    <property type="match status" value="1"/>
</dbReference>
<comment type="caution">
    <text evidence="12">The sequence shown here is derived from an EMBL/GenBank/DDBJ whole genome shotgun (WGS) entry which is preliminary data.</text>
</comment>
<dbReference type="PANTHER" id="PTHR47356">
    <property type="entry name" value="FAD-DEPENDENT MONOOXYGENASE ASQG-RELATED"/>
    <property type="match status" value="1"/>
</dbReference>
<feature type="domain" description="FAD-binding" evidence="11">
    <location>
        <begin position="8"/>
        <end position="318"/>
    </location>
</feature>
<protein>
    <recommendedName>
        <fullName evidence="11">FAD-binding domain-containing protein</fullName>
    </recommendedName>
</protein>
<evidence type="ECO:0000313" key="12">
    <source>
        <dbReference type="EMBL" id="KAK7427295.1"/>
    </source>
</evidence>
<organism evidence="12 13">
    <name type="scientific">Neonectria magnoliae</name>
    <dbReference type="NCBI Taxonomy" id="2732573"/>
    <lineage>
        <taxon>Eukaryota</taxon>
        <taxon>Fungi</taxon>
        <taxon>Dikarya</taxon>
        <taxon>Ascomycota</taxon>
        <taxon>Pezizomycotina</taxon>
        <taxon>Sordariomycetes</taxon>
        <taxon>Hypocreomycetidae</taxon>
        <taxon>Hypocreales</taxon>
        <taxon>Nectriaceae</taxon>
        <taxon>Neonectria</taxon>
    </lineage>
</organism>
<reference evidence="12 13" key="1">
    <citation type="journal article" date="2025" name="Microbiol. Resour. Announc.">
        <title>Draft genome sequences for Neonectria magnoliae and Neonectria punicea, canker pathogens of Liriodendron tulipifera and Acer saccharum in West Virginia.</title>
        <authorList>
            <person name="Petronek H.M."/>
            <person name="Kasson M.T."/>
            <person name="Metheny A.M."/>
            <person name="Stauder C.M."/>
            <person name="Lovett B."/>
            <person name="Lynch S.C."/>
            <person name="Garnas J.R."/>
            <person name="Kasson L.R."/>
            <person name="Stajich J.E."/>
        </authorList>
    </citation>
    <scope>NUCLEOTIDE SEQUENCE [LARGE SCALE GENOMIC DNA]</scope>
    <source>
        <strain evidence="12 13">NRRL 64651</strain>
    </source>
</reference>
<evidence type="ECO:0000256" key="2">
    <source>
        <dbReference type="ARBA" id="ARBA00004370"/>
    </source>
</evidence>
<dbReference type="InterPro" id="IPR002938">
    <property type="entry name" value="FAD-bd"/>
</dbReference>
<keyword evidence="9" id="KW-0503">Monooxygenase</keyword>